<evidence type="ECO:0000313" key="3">
    <source>
        <dbReference type="Proteomes" id="UP000592180"/>
    </source>
</evidence>
<feature type="chain" id="PRO_5032595588" evidence="1">
    <location>
        <begin position="18"/>
        <end position="159"/>
    </location>
</feature>
<sequence>MKKFLLFLLFISNLVLAQQQQMPDISSVWLNNSKPYVGTIGNGTQEIKLKINISEQNKKNNQEYFVSGYSVVDTNYSKFEGKITVTKYKDFKKKGTVFGEYELAEENKGKHSGIFKGKFIYTFKWNRKTEKIEGQYIEFIGNWESYDKTLDFKTRLKNQ</sequence>
<dbReference type="Proteomes" id="UP000592180">
    <property type="component" value="Unassembled WGS sequence"/>
</dbReference>
<proteinExistence type="predicted"/>
<keyword evidence="1" id="KW-0732">Signal</keyword>
<keyword evidence="3" id="KW-1185">Reference proteome</keyword>
<dbReference type="RefSeq" id="WP_184183007.1">
    <property type="nucleotide sequence ID" value="NZ_JACHLE010000001.1"/>
</dbReference>
<name>A0A840KBH6_9FLAO</name>
<feature type="signal peptide" evidence="1">
    <location>
        <begin position="1"/>
        <end position="17"/>
    </location>
</feature>
<evidence type="ECO:0000313" key="2">
    <source>
        <dbReference type="EMBL" id="MBB4804893.1"/>
    </source>
</evidence>
<gene>
    <name evidence="2" type="ORF">HNP38_000165</name>
</gene>
<evidence type="ECO:0000256" key="1">
    <source>
        <dbReference type="SAM" id="SignalP"/>
    </source>
</evidence>
<dbReference type="EMBL" id="JACHLE010000001">
    <property type="protein sequence ID" value="MBB4804893.1"/>
    <property type="molecule type" value="Genomic_DNA"/>
</dbReference>
<accession>A0A840KBH6</accession>
<dbReference type="AlphaFoldDB" id="A0A840KBH6"/>
<organism evidence="2 3">
    <name type="scientific">Chryseobacterium defluvii</name>
    <dbReference type="NCBI Taxonomy" id="160396"/>
    <lineage>
        <taxon>Bacteria</taxon>
        <taxon>Pseudomonadati</taxon>
        <taxon>Bacteroidota</taxon>
        <taxon>Flavobacteriia</taxon>
        <taxon>Flavobacteriales</taxon>
        <taxon>Weeksellaceae</taxon>
        <taxon>Chryseobacterium group</taxon>
        <taxon>Chryseobacterium</taxon>
    </lineage>
</organism>
<protein>
    <submittedName>
        <fullName evidence="2">Uncharacterized protein</fullName>
    </submittedName>
</protein>
<comment type="caution">
    <text evidence="2">The sequence shown here is derived from an EMBL/GenBank/DDBJ whole genome shotgun (WGS) entry which is preliminary data.</text>
</comment>
<reference evidence="2 3" key="1">
    <citation type="submission" date="2020-08" db="EMBL/GenBank/DDBJ databases">
        <title>Functional genomics of gut bacteria from endangered species of beetles.</title>
        <authorList>
            <person name="Carlos-Shanley C."/>
        </authorList>
    </citation>
    <scope>NUCLEOTIDE SEQUENCE [LARGE SCALE GENOMIC DNA]</scope>
    <source>
        <strain evidence="2 3">S00151</strain>
    </source>
</reference>